<dbReference type="InterPro" id="IPR011990">
    <property type="entry name" value="TPR-like_helical_dom_sf"/>
</dbReference>
<dbReference type="InterPro" id="IPR050498">
    <property type="entry name" value="Ycf3"/>
</dbReference>
<reference evidence="4 5" key="1">
    <citation type="submission" date="2018-11" db="EMBL/GenBank/DDBJ databases">
        <title>Draft genome sequence of Ferruginibacter sp. BO-59.</title>
        <authorList>
            <person name="Im W.T."/>
        </authorList>
    </citation>
    <scope>NUCLEOTIDE SEQUENCE [LARGE SCALE GENOMIC DNA]</scope>
    <source>
        <strain evidence="4 5">BO-59</strain>
    </source>
</reference>
<dbReference type="Proteomes" id="UP000267223">
    <property type="component" value="Unassembled WGS sequence"/>
</dbReference>
<evidence type="ECO:0000256" key="3">
    <source>
        <dbReference type="PROSITE-ProRule" id="PRU00339"/>
    </source>
</evidence>
<dbReference type="SMART" id="SM00028">
    <property type="entry name" value="TPR"/>
    <property type="match status" value="5"/>
</dbReference>
<dbReference type="Pfam" id="PF13181">
    <property type="entry name" value="TPR_8"/>
    <property type="match status" value="1"/>
</dbReference>
<gene>
    <name evidence="4" type="ORF">EFY79_20935</name>
</gene>
<keyword evidence="5" id="KW-1185">Reference proteome</keyword>
<protein>
    <submittedName>
        <fullName evidence="4">Tetratricopeptide repeat protein</fullName>
    </submittedName>
</protein>
<evidence type="ECO:0000313" key="5">
    <source>
        <dbReference type="Proteomes" id="UP000267223"/>
    </source>
</evidence>
<dbReference type="Pfam" id="PF13414">
    <property type="entry name" value="TPR_11"/>
    <property type="match status" value="1"/>
</dbReference>
<name>A0A3M9N241_9BACT</name>
<keyword evidence="1" id="KW-0677">Repeat</keyword>
<dbReference type="Gene3D" id="1.25.40.10">
    <property type="entry name" value="Tetratricopeptide repeat domain"/>
    <property type="match status" value="3"/>
</dbReference>
<evidence type="ECO:0000313" key="4">
    <source>
        <dbReference type="EMBL" id="RNI31854.1"/>
    </source>
</evidence>
<dbReference type="InterPro" id="IPR019734">
    <property type="entry name" value="TPR_rpt"/>
</dbReference>
<dbReference type="PROSITE" id="PS51257">
    <property type="entry name" value="PROKAR_LIPOPROTEIN"/>
    <property type="match status" value="1"/>
</dbReference>
<dbReference type="RefSeq" id="WP_123122716.1">
    <property type="nucleotide sequence ID" value="NZ_RJJR01000030.1"/>
</dbReference>
<dbReference type="EMBL" id="RJJR01000030">
    <property type="protein sequence ID" value="RNI31854.1"/>
    <property type="molecule type" value="Genomic_DNA"/>
</dbReference>
<dbReference type="PROSITE" id="PS50005">
    <property type="entry name" value="TPR"/>
    <property type="match status" value="2"/>
</dbReference>
<comment type="caution">
    <text evidence="4">The sequence shown here is derived from an EMBL/GenBank/DDBJ whole genome shotgun (WGS) entry which is preliminary data.</text>
</comment>
<dbReference type="PANTHER" id="PTHR44858:SF1">
    <property type="entry name" value="UDP-N-ACETYLGLUCOSAMINE--PEPTIDE N-ACETYLGLUCOSAMINYLTRANSFERASE SPINDLY-RELATED"/>
    <property type="match status" value="1"/>
</dbReference>
<evidence type="ECO:0000256" key="2">
    <source>
        <dbReference type="ARBA" id="ARBA00022803"/>
    </source>
</evidence>
<dbReference type="SUPFAM" id="SSF48452">
    <property type="entry name" value="TPR-like"/>
    <property type="match status" value="1"/>
</dbReference>
<proteinExistence type="predicted"/>
<feature type="repeat" description="TPR" evidence="3">
    <location>
        <begin position="220"/>
        <end position="253"/>
    </location>
</feature>
<dbReference type="OrthoDB" id="639380at2"/>
<feature type="repeat" description="TPR" evidence="3">
    <location>
        <begin position="186"/>
        <end position="219"/>
    </location>
</feature>
<dbReference type="AlphaFoldDB" id="A0A3M9N241"/>
<sequence length="267" mass="30831">MLRSKLFYFIAGIIFLFASCNPKEKKVSPPTDSTSIEAIKNAIREYPDSLILKQNLIEAYRNEGAYDSAIAIVDKEIAKDSTSAYLWNIKATLYFENNDTLSAANALQHAIDIYPLPEYLVALGTVLAEIKNQKALQIADNLLRSNKEKHGKDAYFIKGLYYNYLNDPKKAIVYLDSCLNLDFTYMYAYREKGIALYQEKKYEEAIKVLSRGVTLQNNFDEGYYWMGKCYEKLNEKNEAIQSYQNALLYDKDFIEARKALKRLQQEK</sequence>
<dbReference type="PANTHER" id="PTHR44858">
    <property type="entry name" value="TETRATRICOPEPTIDE REPEAT PROTEIN 6"/>
    <property type="match status" value="1"/>
</dbReference>
<keyword evidence="2 3" id="KW-0802">TPR repeat</keyword>
<organism evidence="4 5">
    <name type="scientific">Hanamia caeni</name>
    <dbReference type="NCBI Taxonomy" id="2294116"/>
    <lineage>
        <taxon>Bacteria</taxon>
        <taxon>Pseudomonadati</taxon>
        <taxon>Bacteroidota</taxon>
        <taxon>Chitinophagia</taxon>
        <taxon>Chitinophagales</taxon>
        <taxon>Chitinophagaceae</taxon>
        <taxon>Hanamia</taxon>
    </lineage>
</organism>
<accession>A0A3M9N241</accession>
<evidence type="ECO:0000256" key="1">
    <source>
        <dbReference type="ARBA" id="ARBA00022737"/>
    </source>
</evidence>